<reference evidence="12 13" key="1">
    <citation type="submission" date="2022-10" db="EMBL/GenBank/DDBJ databases">
        <title>Janthinobacterium sp. hw3 Genome sequencing.</title>
        <authorList>
            <person name="Park S."/>
        </authorList>
    </citation>
    <scope>NUCLEOTIDE SEQUENCE [LARGE SCALE GENOMIC DNA]</scope>
    <source>
        <strain evidence="13">hw3</strain>
    </source>
</reference>
<dbReference type="HAMAP" id="MF_00392">
    <property type="entry name" value="LpxB"/>
    <property type="match status" value="1"/>
</dbReference>
<dbReference type="EMBL" id="JAQQXR010000009">
    <property type="protein sequence ID" value="MDC8759939.1"/>
    <property type="molecule type" value="Genomic_DNA"/>
</dbReference>
<evidence type="ECO:0000313" key="12">
    <source>
        <dbReference type="EMBL" id="MDC8759939.1"/>
    </source>
</evidence>
<organism evidence="12 13">
    <name type="scientific">Janthinobacterium fluminis</name>
    <dbReference type="NCBI Taxonomy" id="2987524"/>
    <lineage>
        <taxon>Bacteria</taxon>
        <taxon>Pseudomonadati</taxon>
        <taxon>Pseudomonadota</taxon>
        <taxon>Betaproteobacteria</taxon>
        <taxon>Burkholderiales</taxon>
        <taxon>Oxalobacteraceae</taxon>
        <taxon>Janthinobacterium</taxon>
    </lineage>
</organism>
<evidence type="ECO:0000256" key="4">
    <source>
        <dbReference type="ARBA" id="ARBA00020902"/>
    </source>
</evidence>
<dbReference type="EC" id="2.4.1.182" evidence="3 11"/>
<evidence type="ECO:0000256" key="6">
    <source>
        <dbReference type="ARBA" id="ARBA00022556"/>
    </source>
</evidence>
<evidence type="ECO:0000256" key="2">
    <source>
        <dbReference type="ARBA" id="ARBA00007868"/>
    </source>
</evidence>
<sequence length="389" mass="42781">MASSAELSVAVVAGEVSGDLLAGRLLGGLRAQLPGARFHGIGGPNMARHGFVSDWPLERLTVRGLFEIIPRYRDIKGIQNQLREQLLAERPAVFIGADYPGFNLGLEMQLKAAGIPTVHYIGPQIWAWRGGRIKKIIKAVSHMLVIFPFEEEIYRRAGVPVTYVGHPLAEMIPLQPDEAAARRQLGLPEDANVVTLMPGSRMGELKHNVAAFVGAAKLLRQRDHSLRFVAPMAGEKQRQYFLELVAQAGLRDVEIMLTDGQSHTAIAAADAVLVASGTASLEVALFKKPMVIAYKMMRASWEIMRHMGYQPWIGLPNILAREFLVPELLQNAASPEALAEAMWRQLSDVPGRLRLVQRFTDMHHSLLRDSAQESAAAVMQVIAASSTRL</sequence>
<comment type="similarity">
    <text evidence="2 11">Belongs to the LpxB family.</text>
</comment>
<keyword evidence="5 11" id="KW-0444">Lipid biosynthesis</keyword>
<keyword evidence="7 11" id="KW-0328">Glycosyltransferase</keyword>
<evidence type="ECO:0000256" key="1">
    <source>
        <dbReference type="ARBA" id="ARBA00002056"/>
    </source>
</evidence>
<dbReference type="RefSeq" id="WP_273673421.1">
    <property type="nucleotide sequence ID" value="NZ_JAQQXR010000009.1"/>
</dbReference>
<keyword evidence="6 11" id="KW-0441">Lipid A biosynthesis</keyword>
<comment type="caution">
    <text evidence="12">The sequence shown here is derived from an EMBL/GenBank/DDBJ whole genome shotgun (WGS) entry which is preliminary data.</text>
</comment>
<evidence type="ECO:0000256" key="11">
    <source>
        <dbReference type="HAMAP-Rule" id="MF_00392"/>
    </source>
</evidence>
<evidence type="ECO:0000256" key="7">
    <source>
        <dbReference type="ARBA" id="ARBA00022676"/>
    </source>
</evidence>
<evidence type="ECO:0000313" key="13">
    <source>
        <dbReference type="Proteomes" id="UP001221208"/>
    </source>
</evidence>
<dbReference type="PANTHER" id="PTHR30372">
    <property type="entry name" value="LIPID-A-DISACCHARIDE SYNTHASE"/>
    <property type="match status" value="1"/>
</dbReference>
<comment type="pathway">
    <text evidence="11">Bacterial outer membrane biogenesis; LPS lipid A biosynthesis.</text>
</comment>
<evidence type="ECO:0000256" key="3">
    <source>
        <dbReference type="ARBA" id="ARBA00012687"/>
    </source>
</evidence>
<dbReference type="Pfam" id="PF02684">
    <property type="entry name" value="LpxB"/>
    <property type="match status" value="1"/>
</dbReference>
<evidence type="ECO:0000256" key="10">
    <source>
        <dbReference type="ARBA" id="ARBA00048975"/>
    </source>
</evidence>
<dbReference type="PANTHER" id="PTHR30372:SF4">
    <property type="entry name" value="LIPID-A-DISACCHARIDE SYNTHASE, MITOCHONDRIAL-RELATED"/>
    <property type="match status" value="1"/>
</dbReference>
<keyword evidence="13" id="KW-1185">Reference proteome</keyword>
<gene>
    <name evidence="11 12" type="primary">lpxB</name>
    <name evidence="12" type="ORF">OIK44_20330</name>
</gene>
<accession>A0ABT5K4L4</accession>
<dbReference type="InterPro" id="IPR003835">
    <property type="entry name" value="Glyco_trans_19"/>
</dbReference>
<evidence type="ECO:0000256" key="8">
    <source>
        <dbReference type="ARBA" id="ARBA00022679"/>
    </source>
</evidence>
<name>A0ABT5K4L4_9BURK</name>
<dbReference type="Proteomes" id="UP001221208">
    <property type="component" value="Unassembled WGS sequence"/>
</dbReference>
<comment type="function">
    <text evidence="1 11">Condensation of UDP-2,3-diacylglucosamine and 2,3-diacylglucosamine-1-phosphate to form lipid A disaccharide, a precursor of lipid A, a phosphorylated glycolipid that anchors the lipopolysaccharide to the outer membrane of the cell.</text>
</comment>
<comment type="catalytic activity">
    <reaction evidence="10 11">
        <text>a lipid X + a UDP-2-N,3-O-bis[(3R)-3-hydroxyacyl]-alpha-D-glucosamine = a lipid A disaccharide + UDP + H(+)</text>
        <dbReference type="Rhea" id="RHEA:67828"/>
        <dbReference type="ChEBI" id="CHEBI:15378"/>
        <dbReference type="ChEBI" id="CHEBI:58223"/>
        <dbReference type="ChEBI" id="CHEBI:137748"/>
        <dbReference type="ChEBI" id="CHEBI:176338"/>
        <dbReference type="ChEBI" id="CHEBI:176343"/>
        <dbReference type="EC" id="2.4.1.182"/>
    </reaction>
</comment>
<dbReference type="SUPFAM" id="SSF53756">
    <property type="entry name" value="UDP-Glycosyltransferase/glycogen phosphorylase"/>
    <property type="match status" value="1"/>
</dbReference>
<dbReference type="Gene3D" id="3.40.50.2000">
    <property type="entry name" value="Glycogen Phosphorylase B"/>
    <property type="match status" value="1"/>
</dbReference>
<evidence type="ECO:0000256" key="9">
    <source>
        <dbReference type="ARBA" id="ARBA00023098"/>
    </source>
</evidence>
<dbReference type="GO" id="GO:0008915">
    <property type="term" value="F:lipid-A-disaccharide synthase activity"/>
    <property type="evidence" value="ECO:0007669"/>
    <property type="project" value="UniProtKB-EC"/>
</dbReference>
<evidence type="ECO:0000256" key="5">
    <source>
        <dbReference type="ARBA" id="ARBA00022516"/>
    </source>
</evidence>
<dbReference type="NCBIfam" id="TIGR00215">
    <property type="entry name" value="lpxB"/>
    <property type="match status" value="1"/>
</dbReference>
<proteinExistence type="inferred from homology"/>
<protein>
    <recommendedName>
        <fullName evidence="4 11">Lipid-A-disaccharide synthase</fullName>
        <ecNumber evidence="3 11">2.4.1.182</ecNumber>
    </recommendedName>
</protein>
<keyword evidence="9 11" id="KW-0443">Lipid metabolism</keyword>
<keyword evidence="8 11" id="KW-0808">Transferase</keyword>